<protein>
    <recommendedName>
        <fullName evidence="4">DUF1453 domain-containing protein</fullName>
    </recommendedName>
</protein>
<organism evidence="2 3">
    <name type="scientific">Chitinasiproducens palmae</name>
    <dbReference type="NCBI Taxonomy" id="1770053"/>
    <lineage>
        <taxon>Bacteria</taxon>
        <taxon>Pseudomonadati</taxon>
        <taxon>Pseudomonadota</taxon>
        <taxon>Betaproteobacteria</taxon>
        <taxon>Burkholderiales</taxon>
        <taxon>Burkholderiaceae</taxon>
        <taxon>Chitinasiproducens</taxon>
    </lineage>
</organism>
<keyword evidence="1" id="KW-0812">Transmembrane</keyword>
<dbReference type="EMBL" id="FNLO01000004">
    <property type="protein sequence ID" value="SDV48298.1"/>
    <property type="molecule type" value="Genomic_DNA"/>
</dbReference>
<feature type="transmembrane region" description="Helical" evidence="1">
    <location>
        <begin position="66"/>
        <end position="84"/>
    </location>
</feature>
<keyword evidence="1" id="KW-0472">Membrane</keyword>
<feature type="transmembrane region" description="Helical" evidence="1">
    <location>
        <begin position="12"/>
        <end position="29"/>
    </location>
</feature>
<feature type="transmembrane region" description="Helical" evidence="1">
    <location>
        <begin position="104"/>
        <end position="122"/>
    </location>
</feature>
<reference evidence="3" key="1">
    <citation type="submission" date="2016-09" db="EMBL/GenBank/DDBJ databases">
        <authorList>
            <person name="Varghese N."/>
            <person name="Submissions S."/>
        </authorList>
    </citation>
    <scope>NUCLEOTIDE SEQUENCE [LARGE SCALE GENOMIC DNA]</scope>
    <source>
        <strain evidence="3">JS23</strain>
    </source>
</reference>
<name>A0A1H2PNW4_9BURK</name>
<dbReference type="RefSeq" id="WP_091907311.1">
    <property type="nucleotide sequence ID" value="NZ_FNLO01000004.1"/>
</dbReference>
<feature type="transmembrane region" description="Helical" evidence="1">
    <location>
        <begin position="41"/>
        <end position="60"/>
    </location>
</feature>
<sequence length="188" mass="20341">MSTVLDALLNTPWWVYALLAYLVVVGRKAMRDNVTPVGRLFIMPIVLALLSLSSLLTGFTQAGAGAFAWLIGIAAGSVGGWLLMPRDQFQVDTRAHTVWRRGSVVPLCLFLAIFVVKYAFGYMLGTDPSLAHDLGFVCIELIVSGAVTGLFVGRVARVVAAYRRAEYVPAGAAESLPGDRAPTRDERR</sequence>
<accession>A0A1H2PNW4</accession>
<dbReference type="AlphaFoldDB" id="A0A1H2PNW4"/>
<evidence type="ECO:0000313" key="2">
    <source>
        <dbReference type="EMBL" id="SDV48298.1"/>
    </source>
</evidence>
<keyword evidence="3" id="KW-1185">Reference proteome</keyword>
<dbReference type="InterPro" id="IPR046730">
    <property type="entry name" value="DUF6622"/>
</dbReference>
<evidence type="ECO:0000256" key="1">
    <source>
        <dbReference type="SAM" id="Phobius"/>
    </source>
</evidence>
<dbReference type="Proteomes" id="UP000243719">
    <property type="component" value="Unassembled WGS sequence"/>
</dbReference>
<dbReference type="OrthoDB" id="3034721at2"/>
<evidence type="ECO:0008006" key="4">
    <source>
        <dbReference type="Google" id="ProtNLM"/>
    </source>
</evidence>
<dbReference type="Pfam" id="PF20327">
    <property type="entry name" value="DUF6622"/>
    <property type="match status" value="1"/>
</dbReference>
<gene>
    <name evidence="2" type="ORF">SAMN05216551_104337</name>
</gene>
<proteinExistence type="predicted"/>
<evidence type="ECO:0000313" key="3">
    <source>
        <dbReference type="Proteomes" id="UP000243719"/>
    </source>
</evidence>
<keyword evidence="1" id="KW-1133">Transmembrane helix</keyword>
<dbReference type="STRING" id="1770053.SAMN05216551_104337"/>
<feature type="transmembrane region" description="Helical" evidence="1">
    <location>
        <begin position="134"/>
        <end position="156"/>
    </location>
</feature>